<evidence type="ECO:0000313" key="3">
    <source>
        <dbReference type="EMBL" id="AZH25956.1"/>
    </source>
</evidence>
<evidence type="ECO:0000313" key="4">
    <source>
        <dbReference type="EMBL" id="RMB11653.1"/>
    </source>
</evidence>
<feature type="transmembrane region" description="Helical" evidence="2">
    <location>
        <begin position="16"/>
        <end position="35"/>
    </location>
</feature>
<dbReference type="OrthoDB" id="177865at2157"/>
<dbReference type="Proteomes" id="UP000282007">
    <property type="component" value="Chromosome"/>
</dbReference>
<dbReference type="Proteomes" id="UP000277326">
    <property type="component" value="Unassembled WGS sequence"/>
</dbReference>
<evidence type="ECO:0000256" key="2">
    <source>
        <dbReference type="SAM" id="Phobius"/>
    </source>
</evidence>
<reference evidence="4" key="3">
    <citation type="submission" date="2018-10" db="EMBL/GenBank/DDBJ databases">
        <authorList>
            <person name="Whitman W."/>
            <person name="Huntemann M."/>
            <person name="Clum A."/>
            <person name="Pillay M."/>
            <person name="Palaniappan K."/>
            <person name="Varghese N."/>
            <person name="Mikhailova N."/>
            <person name="Stamatis D."/>
            <person name="Reddy T."/>
            <person name="Daum C."/>
            <person name="Shapiro N."/>
            <person name="Ivanova N."/>
            <person name="Kyrpides N."/>
            <person name="Woyke T."/>
        </authorList>
    </citation>
    <scope>NUCLEOTIDE SEQUENCE</scope>
    <source>
        <strain evidence="4">CGMCC 1.10124</strain>
    </source>
</reference>
<sequence>MQWPTLEEFMELRRSLPVVAAVLFVGALALPMWVIGVTAPQYPGEVLSIKLYAYPRLVGDYWEMAELNQYVGFYYPDPVYWEPNFEVHDRAINVPEWSFGWVAFVLVSALSVFVALAPTIEKLKRGLKWQLVGTVTVFTVMLLDIQYRLYQAGHTLDPDAPLMGVEEFTPPIWGKYEVANITSHSRFGAGVYLVMVAIGLLAVAYYYRDSPVTYGELGDRIRARIATVGGSDGGVGPPAGDEDPAHPER</sequence>
<feature type="transmembrane region" description="Helical" evidence="2">
    <location>
        <begin position="187"/>
        <end position="207"/>
    </location>
</feature>
<reference evidence="4 5" key="1">
    <citation type="journal article" date="2015" name="Stand. Genomic Sci.">
        <title>Genomic Encyclopedia of Bacterial and Archaeal Type Strains, Phase III: the genomes of soil and plant-associated and newly described type strains.</title>
        <authorList>
            <person name="Whitman W.B."/>
            <person name="Woyke T."/>
            <person name="Klenk H.P."/>
            <person name="Zhou Y."/>
            <person name="Lilburn T.G."/>
            <person name="Beck B.J."/>
            <person name="De Vos P."/>
            <person name="Vandamme P."/>
            <person name="Eisen J.A."/>
            <person name="Garrity G."/>
            <person name="Hugenholtz P."/>
            <person name="Kyrpides N.C."/>
        </authorList>
    </citation>
    <scope>NUCLEOTIDE SEQUENCE [LARGE SCALE GENOMIC DNA]</scope>
    <source>
        <strain evidence="4 5">CGMCC 1.10124</strain>
    </source>
</reference>
<evidence type="ECO:0000256" key="1">
    <source>
        <dbReference type="SAM" id="MobiDB-lite"/>
    </source>
</evidence>
<dbReference type="AlphaFoldDB" id="A0A3M0D5N1"/>
<gene>
    <name evidence="4" type="ORF">ATH50_3352</name>
    <name evidence="3" type="ORF">DU502_11490</name>
</gene>
<proteinExistence type="predicted"/>
<feature type="transmembrane region" description="Helical" evidence="2">
    <location>
        <begin position="99"/>
        <end position="117"/>
    </location>
</feature>
<accession>A0A3M0D5N1</accession>
<keyword evidence="2" id="KW-1133">Transmembrane helix</keyword>
<dbReference type="EMBL" id="CP034145">
    <property type="protein sequence ID" value="AZH25956.1"/>
    <property type="molecule type" value="Genomic_DNA"/>
</dbReference>
<dbReference type="EMBL" id="REFS01000008">
    <property type="protein sequence ID" value="RMB11653.1"/>
    <property type="molecule type" value="Genomic_DNA"/>
</dbReference>
<dbReference type="KEGG" id="haer:DU502_11490"/>
<dbReference type="GeneID" id="38471918"/>
<keyword evidence="2" id="KW-0812">Transmembrane</keyword>
<evidence type="ECO:0000313" key="6">
    <source>
        <dbReference type="Proteomes" id="UP000282007"/>
    </source>
</evidence>
<dbReference type="RefSeq" id="WP_121921889.1">
    <property type="nucleotide sequence ID" value="NZ_CP034145.1"/>
</dbReference>
<name>A0A3M0D5N1_9EURY</name>
<feature type="region of interest" description="Disordered" evidence="1">
    <location>
        <begin position="228"/>
        <end position="249"/>
    </location>
</feature>
<keyword evidence="6" id="KW-1185">Reference proteome</keyword>
<reference evidence="3 6" key="2">
    <citation type="submission" date="2018-07" db="EMBL/GenBank/DDBJ databases">
        <title>Genome sequences of Haloplanus aerogenes JCM 16430T.</title>
        <authorList>
            <person name="Kim Y.B."/>
            <person name="Roh S.W."/>
        </authorList>
    </citation>
    <scope>NUCLEOTIDE SEQUENCE [LARGE SCALE GENOMIC DNA]</scope>
    <source>
        <strain evidence="3 6">JCM 16430</strain>
    </source>
</reference>
<protein>
    <submittedName>
        <fullName evidence="4">Uncharacterized protein</fullName>
    </submittedName>
</protein>
<evidence type="ECO:0000313" key="5">
    <source>
        <dbReference type="Proteomes" id="UP000277326"/>
    </source>
</evidence>
<organism evidence="4 5">
    <name type="scientific">Haloplanus aerogenes</name>
    <dbReference type="NCBI Taxonomy" id="660522"/>
    <lineage>
        <taxon>Archaea</taxon>
        <taxon>Methanobacteriati</taxon>
        <taxon>Methanobacteriota</taxon>
        <taxon>Stenosarchaea group</taxon>
        <taxon>Halobacteria</taxon>
        <taxon>Halobacteriales</taxon>
        <taxon>Haloferacaceae</taxon>
        <taxon>Haloplanus</taxon>
    </lineage>
</organism>
<keyword evidence="2" id="KW-0472">Membrane</keyword>